<dbReference type="InterPro" id="IPR039498">
    <property type="entry name" value="NTP_transf_5"/>
</dbReference>
<evidence type="ECO:0000313" key="2">
    <source>
        <dbReference type="Proteomes" id="UP000779809"/>
    </source>
</evidence>
<gene>
    <name evidence="1" type="ORF">HYX28_02710</name>
</gene>
<proteinExistence type="predicted"/>
<protein>
    <submittedName>
        <fullName evidence="1">Nucleotidyltransferase family protein</fullName>
    </submittedName>
</protein>
<dbReference type="EMBL" id="JACPNR010000004">
    <property type="protein sequence ID" value="MBI2677672.1"/>
    <property type="molecule type" value="Genomic_DNA"/>
</dbReference>
<dbReference type="Pfam" id="PF14907">
    <property type="entry name" value="NTP_transf_5"/>
    <property type="match status" value="1"/>
</dbReference>
<comment type="caution">
    <text evidence="1">The sequence shown here is derived from an EMBL/GenBank/DDBJ whole genome shotgun (WGS) entry which is preliminary data.</text>
</comment>
<dbReference type="AlphaFoldDB" id="A0A932A6W2"/>
<evidence type="ECO:0000313" key="1">
    <source>
        <dbReference type="EMBL" id="MBI2677672.1"/>
    </source>
</evidence>
<dbReference type="Proteomes" id="UP000779809">
    <property type="component" value="Unassembled WGS sequence"/>
</dbReference>
<organism evidence="1 2">
    <name type="scientific">Candidatus Korobacter versatilis</name>
    <dbReference type="NCBI Taxonomy" id="658062"/>
    <lineage>
        <taxon>Bacteria</taxon>
        <taxon>Pseudomonadati</taxon>
        <taxon>Acidobacteriota</taxon>
        <taxon>Terriglobia</taxon>
        <taxon>Terriglobales</taxon>
        <taxon>Candidatus Korobacteraceae</taxon>
        <taxon>Candidatus Korobacter</taxon>
    </lineage>
</organism>
<accession>A0A932A6W2</accession>
<reference evidence="1" key="1">
    <citation type="submission" date="2020-07" db="EMBL/GenBank/DDBJ databases">
        <title>Huge and variable diversity of episymbiotic CPR bacteria and DPANN archaea in groundwater ecosystems.</title>
        <authorList>
            <person name="He C.Y."/>
            <person name="Keren R."/>
            <person name="Whittaker M."/>
            <person name="Farag I.F."/>
            <person name="Doudna J."/>
            <person name="Cate J.H.D."/>
            <person name="Banfield J.F."/>
        </authorList>
    </citation>
    <scope>NUCLEOTIDE SEQUENCE</scope>
    <source>
        <strain evidence="1">NC_groundwater_580_Pr5_B-0.1um_64_19</strain>
    </source>
</reference>
<name>A0A932A6W2_9BACT</name>
<sequence length="409" mass="44735">MPAELKPATPPSPEFALLLACARAAVNPSVGAARVGELARSKDLDWEKLLIVGRKHALRPLLHEQLKAAATGLVPPAIRTRLHDVVNDNAHYSLRLTHELLRVEAALRERGVHVIPYKGPVLAATAYRNFATRVFLDLDILVPPAEVPAARAALLALGYRSTPALTPRQQAALLRSNCESSFEHQELETWIELHWRIAPVQFAVEFDVEQGWGRTRRLALGGGEVRTLASEDLLLVLAVHAAKHLWQRLCWLTDVAAVLGSEPSIDWTRLMAEAERVSALRIVLITLHLCAESLGVALPAEVNAAISADAEVNGVADAVMADMYAEAGETSSLRTHRLLLRTRSRWRDKGRYALRVLFTPGVSEWALLSLPAPLAPLYPVIRLGRVAGKLLRGAVRTPAPLDPSARARS</sequence>